<evidence type="ECO:0000259" key="2">
    <source>
        <dbReference type="Pfam" id="PF13205"/>
    </source>
</evidence>
<reference evidence="3" key="1">
    <citation type="submission" date="2018-05" db="EMBL/GenBank/DDBJ databases">
        <authorList>
            <person name="Lanie J.A."/>
            <person name="Ng W.-L."/>
            <person name="Kazmierczak K.M."/>
            <person name="Andrzejewski T.M."/>
            <person name="Davidsen T.M."/>
            <person name="Wayne K.J."/>
            <person name="Tettelin H."/>
            <person name="Glass J.I."/>
            <person name="Rusch D."/>
            <person name="Podicherti R."/>
            <person name="Tsui H.-C.T."/>
            <person name="Winkler M.E."/>
        </authorList>
    </citation>
    <scope>NUCLEOTIDE SEQUENCE</scope>
</reference>
<protein>
    <recommendedName>
        <fullName evidence="2">SbsA Ig-like domain-containing protein</fullName>
    </recommendedName>
</protein>
<organism evidence="3">
    <name type="scientific">marine metagenome</name>
    <dbReference type="NCBI Taxonomy" id="408172"/>
    <lineage>
        <taxon>unclassified sequences</taxon>
        <taxon>metagenomes</taxon>
        <taxon>ecological metagenomes</taxon>
    </lineage>
</organism>
<proteinExistence type="predicted"/>
<gene>
    <name evidence="3" type="ORF">METZ01_LOCUS17744</name>
</gene>
<evidence type="ECO:0000313" key="3">
    <source>
        <dbReference type="EMBL" id="SUZ64890.1"/>
    </source>
</evidence>
<sequence>MKNFKFLFVFISLLFFTQCAKRGIPEGGPKDEDPPILINAIPEENSVNFKEKRIRLFFDEYIRLKDFRKQLVVSPPIEKSLYSISPQSGASKYIQIDINETLPKNTTYVFNFGQSVVDNNEGNILPYFKYVFSTGDYIDSLKISGNIKNAYKREPDNFITALLYPVNESYTDSIVYNKLPTYIGSTLDSTYFEISNLKKGKYLLIALNDFNNNYKFDPGIEEIGFIKDFIEVPSSKELNIKLFKEELIFKSFKPFIETKNKISFGFKGNYDNVDIELLDSFSNNFRSTITKNKETDTLNYWFKNIKYDSLHFVVKNNNDKDFFTVKYKEKEKDSLILTPSENSTLNLNDKFKLYSNIPIEHINNDFISLLNNDSISIPFDSKIDNNKFDVIFDFEVLPNDKYILSLLPSAINDFLGSTNDTISYEFSTKSRSDYGTIKLKVQNEKSFPIIVQLTDTEGKVLREKILYSISDPCVFKNLTPSKYFIRTIIDENKNKKWDTGSFLKKTEPEKTFHSDEELDVRANWILEEKLIIS</sequence>
<dbReference type="InterPro" id="IPR032812">
    <property type="entry name" value="SbsA_Ig"/>
</dbReference>
<dbReference type="EMBL" id="UINC01000945">
    <property type="protein sequence ID" value="SUZ64890.1"/>
    <property type="molecule type" value="Genomic_DNA"/>
</dbReference>
<dbReference type="AlphaFoldDB" id="A0A381PD75"/>
<accession>A0A381PD75</accession>
<name>A0A381PD75_9ZZZZ</name>
<evidence type="ECO:0000256" key="1">
    <source>
        <dbReference type="ARBA" id="ARBA00022729"/>
    </source>
</evidence>
<feature type="domain" description="SbsA Ig-like" evidence="2">
    <location>
        <begin position="31"/>
        <end position="134"/>
    </location>
</feature>
<dbReference type="Pfam" id="PF13205">
    <property type="entry name" value="Big_5"/>
    <property type="match status" value="1"/>
</dbReference>
<keyword evidence="1" id="KW-0732">Signal</keyword>